<reference evidence="2" key="1">
    <citation type="submission" date="2020-04" db="EMBL/GenBank/DDBJ databases">
        <authorList>
            <person name="Alioto T."/>
            <person name="Alioto T."/>
            <person name="Gomez Garrido J."/>
        </authorList>
    </citation>
    <scope>NUCLEOTIDE SEQUENCE</scope>
    <source>
        <strain evidence="2">A484AB</strain>
    </source>
</reference>
<dbReference type="EMBL" id="CACRXK020013911">
    <property type="protein sequence ID" value="CAB4025942.1"/>
    <property type="molecule type" value="Genomic_DNA"/>
</dbReference>
<dbReference type="Proteomes" id="UP001152795">
    <property type="component" value="Unassembled WGS sequence"/>
</dbReference>
<gene>
    <name evidence="2" type="ORF">PACLA_8A005535</name>
</gene>
<dbReference type="GO" id="GO:0009100">
    <property type="term" value="P:glycoprotein metabolic process"/>
    <property type="evidence" value="ECO:0007669"/>
    <property type="project" value="UniProtKB-ARBA"/>
</dbReference>
<proteinExistence type="predicted"/>
<dbReference type="OrthoDB" id="419198at2759"/>
<feature type="domain" description="LicD/FKTN/FKRP nucleotidyltransferase" evidence="1">
    <location>
        <begin position="73"/>
        <end position="123"/>
    </location>
</feature>
<dbReference type="InterPro" id="IPR052942">
    <property type="entry name" value="LPS_cholinephosphotransferase"/>
</dbReference>
<dbReference type="Pfam" id="PF04991">
    <property type="entry name" value="LicD"/>
    <property type="match status" value="1"/>
</dbReference>
<evidence type="ECO:0000259" key="1">
    <source>
        <dbReference type="Pfam" id="PF04991"/>
    </source>
</evidence>
<dbReference type="InterPro" id="IPR007074">
    <property type="entry name" value="LicD/FKTN/FKRP_NTP_transf"/>
</dbReference>
<evidence type="ECO:0000313" key="3">
    <source>
        <dbReference type="Proteomes" id="UP001152795"/>
    </source>
</evidence>
<keyword evidence="3" id="KW-1185">Reference proteome</keyword>
<dbReference type="PANTHER" id="PTHR43404">
    <property type="entry name" value="LIPOPOLYSACCHARIDE CHOLINEPHOSPHOTRANSFERASE LICD"/>
    <property type="match status" value="1"/>
</dbReference>
<organism evidence="2 3">
    <name type="scientific">Paramuricea clavata</name>
    <name type="common">Red gorgonian</name>
    <name type="synonym">Violescent sea-whip</name>
    <dbReference type="NCBI Taxonomy" id="317549"/>
    <lineage>
        <taxon>Eukaryota</taxon>
        <taxon>Metazoa</taxon>
        <taxon>Cnidaria</taxon>
        <taxon>Anthozoa</taxon>
        <taxon>Octocorallia</taxon>
        <taxon>Malacalcyonacea</taxon>
        <taxon>Plexauridae</taxon>
        <taxon>Paramuricea</taxon>
    </lineage>
</organism>
<dbReference type="AlphaFoldDB" id="A0A7D9L587"/>
<sequence>MQEGILAMQKSNDPVVRDEDDELIPGWLHDETSENGGQEIKWSKTNELVYTNETVVKRLYLLARILQKCFDALGIVYWTSGGTLLGCVRHRGLIPWDDDLDICVYKKDETKIKNSLNNMLLENDCEIIEVPTFGYRVFHRTESEALPSEYQQHRYPFCDIFIMKRKAMISFIAAGSGRSLWPEEYYHNKDLDKMEKRLFGDIHLNCPANANEYLCRTYGENWFDEGATHNYDHITQQNVNCVKFKLQTKHYEPAQPFI</sequence>
<accession>A0A7D9L587</accession>
<evidence type="ECO:0000313" key="2">
    <source>
        <dbReference type="EMBL" id="CAB4025942.1"/>
    </source>
</evidence>
<protein>
    <recommendedName>
        <fullName evidence="1">LicD/FKTN/FKRP nucleotidyltransferase domain-containing protein</fullName>
    </recommendedName>
</protein>
<name>A0A7D9L587_PARCT</name>
<comment type="caution">
    <text evidence="2">The sequence shown here is derived from an EMBL/GenBank/DDBJ whole genome shotgun (WGS) entry which is preliminary data.</text>
</comment>
<dbReference type="PANTHER" id="PTHR43404:SF2">
    <property type="entry name" value="LIPOPOLYSACCHARIDE CHOLINEPHOSPHOTRANSFERASE LICD"/>
    <property type="match status" value="1"/>
</dbReference>